<dbReference type="InterPro" id="IPR050999">
    <property type="entry name" value="ADP-ribosyltransferase_ARG"/>
</dbReference>
<evidence type="ECO:0000256" key="3">
    <source>
        <dbReference type="ARBA" id="ARBA00022679"/>
    </source>
</evidence>
<reference evidence="8" key="2">
    <citation type="submission" date="2025-08" db="UniProtKB">
        <authorList>
            <consortium name="Ensembl"/>
        </authorList>
    </citation>
    <scope>IDENTIFICATION</scope>
</reference>
<keyword evidence="7" id="KW-0520">NAD</keyword>
<evidence type="ECO:0000313" key="9">
    <source>
        <dbReference type="Proteomes" id="UP000694548"/>
    </source>
</evidence>
<proteinExistence type="inferred from homology"/>
<dbReference type="Gene3D" id="3.90.176.10">
    <property type="entry name" value="Toxin ADP-ribosyltransferase, Chain A, domain 1"/>
    <property type="match status" value="1"/>
</dbReference>
<dbReference type="Pfam" id="PF01129">
    <property type="entry name" value="ART"/>
    <property type="match status" value="1"/>
</dbReference>
<evidence type="ECO:0000256" key="2">
    <source>
        <dbReference type="ARBA" id="ARBA00022676"/>
    </source>
</evidence>
<dbReference type="AlphaFoldDB" id="A0A8C6KYA6"/>
<evidence type="ECO:0000256" key="1">
    <source>
        <dbReference type="ARBA" id="ARBA00009558"/>
    </source>
</evidence>
<dbReference type="Ensembl" id="ENSNFUT00015011852.1">
    <property type="protein sequence ID" value="ENSNFUP00015011285.1"/>
    <property type="gene ID" value="ENSNFUG00015005556.1"/>
</dbReference>
<keyword evidence="5 7" id="KW-0521">NADP</keyword>
<organism evidence="8 9">
    <name type="scientific">Nothobranchius furzeri</name>
    <name type="common">Turquoise killifish</name>
    <dbReference type="NCBI Taxonomy" id="105023"/>
    <lineage>
        <taxon>Eukaryota</taxon>
        <taxon>Metazoa</taxon>
        <taxon>Chordata</taxon>
        <taxon>Craniata</taxon>
        <taxon>Vertebrata</taxon>
        <taxon>Euteleostomi</taxon>
        <taxon>Actinopterygii</taxon>
        <taxon>Neopterygii</taxon>
        <taxon>Teleostei</taxon>
        <taxon>Neoteleostei</taxon>
        <taxon>Acanthomorphata</taxon>
        <taxon>Ovalentaria</taxon>
        <taxon>Atherinomorphae</taxon>
        <taxon>Cyprinodontiformes</taxon>
        <taxon>Nothobranchiidae</taxon>
        <taxon>Nothobranchius</taxon>
    </lineage>
</organism>
<dbReference type="PRINTS" id="PR00970">
    <property type="entry name" value="RIBTRNSFRASE"/>
</dbReference>
<protein>
    <recommendedName>
        <fullName evidence="7">NAD(P)(+)--arginine ADP-ribosyltransferase</fullName>
        <ecNumber evidence="7">2.4.2.31</ecNumber>
    </recommendedName>
    <alternativeName>
        <fullName evidence="7">Mono(ADP-ribosyl)transferase</fullName>
    </alternativeName>
</protein>
<keyword evidence="9" id="KW-1185">Reference proteome</keyword>
<dbReference type="GeneTree" id="ENSGT00930000152222"/>
<dbReference type="GO" id="GO:0106274">
    <property type="term" value="F:NAD+-protein-arginine ADP-ribosyltransferase activity"/>
    <property type="evidence" value="ECO:0007669"/>
    <property type="project" value="UniProtKB-EC"/>
</dbReference>
<reference evidence="8" key="3">
    <citation type="submission" date="2025-09" db="UniProtKB">
        <authorList>
            <consortium name="Ensembl"/>
        </authorList>
    </citation>
    <scope>IDENTIFICATION</scope>
</reference>
<dbReference type="EC" id="2.4.2.31" evidence="7"/>
<evidence type="ECO:0000256" key="5">
    <source>
        <dbReference type="ARBA" id="ARBA00022857"/>
    </source>
</evidence>
<dbReference type="SUPFAM" id="SSF56399">
    <property type="entry name" value="ADP-ribosylation"/>
    <property type="match status" value="1"/>
</dbReference>
<keyword evidence="4" id="KW-0548">Nucleotidyltransferase</keyword>
<keyword evidence="3 7" id="KW-0808">Transferase</keyword>
<reference evidence="8" key="1">
    <citation type="submission" date="2014-08" db="EMBL/GenBank/DDBJ databases">
        <authorList>
            <person name="Senf B."/>
            <person name="Petzold A."/>
            <person name="Downie B.R."/>
            <person name="Koch P."/>
            <person name="Platzer M."/>
        </authorList>
    </citation>
    <scope>NUCLEOTIDE SEQUENCE [LARGE SCALE GENOMIC DNA]</scope>
    <source>
        <strain evidence="8">GRZ</strain>
    </source>
</reference>
<evidence type="ECO:0000313" key="8">
    <source>
        <dbReference type="Ensembl" id="ENSNFUP00015011285.1"/>
    </source>
</evidence>
<name>A0A8C6KYA6_NOTFU</name>
<evidence type="ECO:0000256" key="4">
    <source>
        <dbReference type="ARBA" id="ARBA00022695"/>
    </source>
</evidence>
<comment type="catalytic activity">
    <reaction evidence="6 7">
        <text>L-arginyl-[protein] + NAD(+) = N(omega)-(ADP-D-ribosyl)-L-arginyl-[protein] + nicotinamide + H(+)</text>
        <dbReference type="Rhea" id="RHEA:19149"/>
        <dbReference type="Rhea" id="RHEA-COMP:10532"/>
        <dbReference type="Rhea" id="RHEA-COMP:15087"/>
        <dbReference type="ChEBI" id="CHEBI:15378"/>
        <dbReference type="ChEBI" id="CHEBI:17154"/>
        <dbReference type="ChEBI" id="CHEBI:29965"/>
        <dbReference type="ChEBI" id="CHEBI:57540"/>
        <dbReference type="ChEBI" id="CHEBI:142554"/>
        <dbReference type="EC" id="2.4.2.31"/>
    </reaction>
</comment>
<dbReference type="PANTHER" id="PTHR10339">
    <property type="entry name" value="ADP-RIBOSYLTRANSFERASE"/>
    <property type="match status" value="1"/>
</dbReference>
<evidence type="ECO:0000256" key="6">
    <source>
        <dbReference type="ARBA" id="ARBA00047597"/>
    </source>
</evidence>
<sequence length="245" mass="28269">MRNHASTPFLFLHRVCCVHSSNQDLTKNHSENTFGCTSKLTVVTDEALRQKWEACSANFSQAWKNLEQSWKRPPHSYLETQHSSALHLFTSVILQPVNRVIHPADRTPKQKHTFELFSLFSTLSEAIQIIKHNQVMCLNTIYRTETVLLHNVLDQLVRFDTFILGSDEPNVTGNVSCFEIYSCFGADVTQYSALNLKKQMLIPPYEVFMVTDIQNQTDSCKVIYKLRSNMNCGQLQIQVRTRQRK</sequence>
<keyword evidence="2 7" id="KW-0328">Glycosyltransferase</keyword>
<accession>A0A8C6KYA6</accession>
<dbReference type="InterPro" id="IPR000768">
    <property type="entry name" value="ART"/>
</dbReference>
<dbReference type="PANTHER" id="PTHR10339:SF27">
    <property type="entry name" value="NAD(P)(+)--ARGININE ADP-RIBOSYLTRANSFERASE"/>
    <property type="match status" value="1"/>
</dbReference>
<dbReference type="GO" id="GO:0016779">
    <property type="term" value="F:nucleotidyltransferase activity"/>
    <property type="evidence" value="ECO:0007669"/>
    <property type="project" value="UniProtKB-KW"/>
</dbReference>
<dbReference type="Proteomes" id="UP000694548">
    <property type="component" value="Chromosome sgr02"/>
</dbReference>
<comment type="similarity">
    <text evidence="1 7">Belongs to the Arg-specific ADP-ribosyltransferase family.</text>
</comment>
<evidence type="ECO:0000256" key="7">
    <source>
        <dbReference type="RuleBase" id="RU361228"/>
    </source>
</evidence>
<dbReference type="GO" id="GO:0003950">
    <property type="term" value="F:NAD+ poly-ADP-ribosyltransferase activity"/>
    <property type="evidence" value="ECO:0007669"/>
    <property type="project" value="TreeGrafter"/>
</dbReference>
<dbReference type="PROSITE" id="PS51996">
    <property type="entry name" value="TR_MART"/>
    <property type="match status" value="1"/>
</dbReference>